<name>A0A484II01_9ARCH</name>
<dbReference type="EMBL" id="LR216287">
    <property type="protein sequence ID" value="VFJ14528.1"/>
    <property type="molecule type" value="Genomic_DNA"/>
</dbReference>
<gene>
    <name evidence="1" type="ORF">NFRAN_2206</name>
</gene>
<proteinExistence type="predicted"/>
<sequence length="50" mass="5955">MKTNPVSDEKKLCKQCSHQRQDHIYDTSDQGNDLKCKFTNCKCNQFVEWM</sequence>
<reference evidence="1 2" key="1">
    <citation type="submission" date="2019-02" db="EMBL/GenBank/DDBJ databases">
        <authorList>
            <person name="Lehtovirta-Morley E L."/>
        </authorList>
    </citation>
    <scope>NUCLEOTIDE SEQUENCE [LARGE SCALE GENOMIC DNA]</scope>
    <source>
        <strain evidence="1">NFRAN1</strain>
    </source>
</reference>
<keyword evidence="2" id="KW-1185">Reference proteome</keyword>
<accession>A0A484II01</accession>
<protein>
    <submittedName>
        <fullName evidence="1">Uncharacterized protein</fullName>
    </submittedName>
</protein>
<dbReference type="AlphaFoldDB" id="A0A484II01"/>
<evidence type="ECO:0000313" key="1">
    <source>
        <dbReference type="EMBL" id="VFJ14528.1"/>
    </source>
</evidence>
<dbReference type="Proteomes" id="UP000294299">
    <property type="component" value="Chromosome NFRAN"/>
</dbReference>
<organism evidence="1 2">
    <name type="scientific">Candidatus Nitrosocosmicus franklandianus</name>
    <dbReference type="NCBI Taxonomy" id="1798806"/>
    <lineage>
        <taxon>Archaea</taxon>
        <taxon>Nitrososphaerota</taxon>
        <taxon>Nitrososphaeria</taxon>
        <taxon>Nitrososphaerales</taxon>
        <taxon>Nitrososphaeraceae</taxon>
        <taxon>Candidatus Nitrosocosmicus</taxon>
    </lineage>
</organism>
<dbReference type="KEGG" id="nfn:NFRAN_2206"/>
<evidence type="ECO:0000313" key="2">
    <source>
        <dbReference type="Proteomes" id="UP000294299"/>
    </source>
</evidence>